<dbReference type="AlphaFoldDB" id="A0A8H4EP02"/>
<evidence type="ECO:0000313" key="1">
    <source>
        <dbReference type="EMBL" id="KAF0525720.1"/>
    </source>
</evidence>
<reference evidence="1 2" key="1">
    <citation type="journal article" date="2019" name="Environ. Microbiol.">
        <title>At the nexus of three kingdoms: the genome of the mycorrhizal fungus Gigaspora margarita provides insights into plant, endobacterial and fungal interactions.</title>
        <authorList>
            <person name="Venice F."/>
            <person name="Ghignone S."/>
            <person name="Salvioli di Fossalunga A."/>
            <person name="Amselem J."/>
            <person name="Novero M."/>
            <person name="Xianan X."/>
            <person name="Sedzielewska Toro K."/>
            <person name="Morin E."/>
            <person name="Lipzen A."/>
            <person name="Grigoriev I.V."/>
            <person name="Henrissat B."/>
            <person name="Martin F.M."/>
            <person name="Bonfante P."/>
        </authorList>
    </citation>
    <scope>NUCLEOTIDE SEQUENCE [LARGE SCALE GENOMIC DNA]</scope>
    <source>
        <strain evidence="1 2">BEG34</strain>
    </source>
</reference>
<dbReference type="OrthoDB" id="2385922at2759"/>
<organism evidence="1 2">
    <name type="scientific">Gigaspora margarita</name>
    <dbReference type="NCBI Taxonomy" id="4874"/>
    <lineage>
        <taxon>Eukaryota</taxon>
        <taxon>Fungi</taxon>
        <taxon>Fungi incertae sedis</taxon>
        <taxon>Mucoromycota</taxon>
        <taxon>Glomeromycotina</taxon>
        <taxon>Glomeromycetes</taxon>
        <taxon>Diversisporales</taxon>
        <taxon>Gigasporaceae</taxon>
        <taxon>Gigaspora</taxon>
    </lineage>
</organism>
<protein>
    <submittedName>
        <fullName evidence="1">Uncharacterized protein</fullName>
    </submittedName>
</protein>
<name>A0A8H4EP02_GIGMA</name>
<evidence type="ECO:0000313" key="2">
    <source>
        <dbReference type="Proteomes" id="UP000439903"/>
    </source>
</evidence>
<gene>
    <name evidence="1" type="ORF">F8M41_014358</name>
</gene>
<sequence length="159" mass="18138">MVPSLLIYVQVRHNAKNEDIGTIYDGDFELDPLVRFFHPALIPPLSILANRSDIREKFLISVESAVEGGISLFTLEKNKRSLLQNLIQMNYSSANLTILIGIIWKEEEVKAWRNDVLIKFLHHPNLAPSKHRPGALYDAFIKMNVLGPEHMLALAQTFY</sequence>
<accession>A0A8H4EP02</accession>
<dbReference type="Proteomes" id="UP000439903">
    <property type="component" value="Unassembled WGS sequence"/>
</dbReference>
<proteinExistence type="predicted"/>
<dbReference type="EMBL" id="WTPW01000295">
    <property type="protein sequence ID" value="KAF0525720.1"/>
    <property type="molecule type" value="Genomic_DNA"/>
</dbReference>
<comment type="caution">
    <text evidence="1">The sequence shown here is derived from an EMBL/GenBank/DDBJ whole genome shotgun (WGS) entry which is preliminary data.</text>
</comment>
<keyword evidence="2" id="KW-1185">Reference proteome</keyword>